<gene>
    <name evidence="2" type="ORF">RI129_005821</name>
</gene>
<evidence type="ECO:0000313" key="2">
    <source>
        <dbReference type="EMBL" id="KAK5644521.1"/>
    </source>
</evidence>
<dbReference type="AlphaFoldDB" id="A0AAN7VG62"/>
<protein>
    <submittedName>
        <fullName evidence="2">Uncharacterized protein</fullName>
    </submittedName>
</protein>
<sequence>MNLAKKFIGNIFAKTGLSALGGGEKKASPRAMRYPYTFTAKIVQFPYMHYFKHSWMYRYYSYALIISLPIFWKIQCKANSPENVAKWEEQKRKDHEKDEAAAAAHDH</sequence>
<keyword evidence="3" id="KW-1185">Reference proteome</keyword>
<evidence type="ECO:0000256" key="1">
    <source>
        <dbReference type="SAM" id="MobiDB-lite"/>
    </source>
</evidence>
<organism evidence="2 3">
    <name type="scientific">Pyrocoelia pectoralis</name>
    <dbReference type="NCBI Taxonomy" id="417401"/>
    <lineage>
        <taxon>Eukaryota</taxon>
        <taxon>Metazoa</taxon>
        <taxon>Ecdysozoa</taxon>
        <taxon>Arthropoda</taxon>
        <taxon>Hexapoda</taxon>
        <taxon>Insecta</taxon>
        <taxon>Pterygota</taxon>
        <taxon>Neoptera</taxon>
        <taxon>Endopterygota</taxon>
        <taxon>Coleoptera</taxon>
        <taxon>Polyphaga</taxon>
        <taxon>Elateriformia</taxon>
        <taxon>Elateroidea</taxon>
        <taxon>Lampyridae</taxon>
        <taxon>Lampyrinae</taxon>
        <taxon>Pyrocoelia</taxon>
    </lineage>
</organism>
<dbReference type="EMBL" id="JAVRBK010000004">
    <property type="protein sequence ID" value="KAK5644521.1"/>
    <property type="molecule type" value="Genomic_DNA"/>
</dbReference>
<proteinExistence type="predicted"/>
<feature type="region of interest" description="Disordered" evidence="1">
    <location>
        <begin position="86"/>
        <end position="107"/>
    </location>
</feature>
<accession>A0AAN7VG62</accession>
<reference evidence="2 3" key="1">
    <citation type="journal article" date="2024" name="Insects">
        <title>An Improved Chromosome-Level Genome Assembly of the Firefly Pyrocoelia pectoralis.</title>
        <authorList>
            <person name="Fu X."/>
            <person name="Meyer-Rochow V.B."/>
            <person name="Ballantyne L."/>
            <person name="Zhu X."/>
        </authorList>
    </citation>
    <scope>NUCLEOTIDE SEQUENCE [LARGE SCALE GENOMIC DNA]</scope>
    <source>
        <strain evidence="2">XCY_ONT2</strain>
    </source>
</reference>
<name>A0AAN7VG62_9COLE</name>
<evidence type="ECO:0000313" key="3">
    <source>
        <dbReference type="Proteomes" id="UP001329430"/>
    </source>
</evidence>
<comment type="caution">
    <text evidence="2">The sequence shown here is derived from an EMBL/GenBank/DDBJ whole genome shotgun (WGS) entry which is preliminary data.</text>
</comment>
<dbReference type="Proteomes" id="UP001329430">
    <property type="component" value="Chromosome 4"/>
</dbReference>